<evidence type="ECO:0000256" key="1">
    <source>
        <dbReference type="SAM" id="Coils"/>
    </source>
</evidence>
<dbReference type="AlphaFoldDB" id="A0A2N6Q4N2"/>
<organism evidence="3 4">
    <name type="scientific">Hoylesella timonensis</name>
    <dbReference type="NCBI Taxonomy" id="386414"/>
    <lineage>
        <taxon>Bacteria</taxon>
        <taxon>Pseudomonadati</taxon>
        <taxon>Bacteroidota</taxon>
        <taxon>Bacteroidia</taxon>
        <taxon>Bacteroidales</taxon>
        <taxon>Prevotellaceae</taxon>
        <taxon>Hoylesella</taxon>
    </lineage>
</organism>
<name>A0A2N6Q4N2_9BACT</name>
<sequence>MRKNFLGTLLMGALITASVGTFTSCKDYDDDINNLQTQIDGLRKSLDEIKKLIESGSVITSVAPINNGVKVTMSNGKTFEITNGKDGANGTVWTINEQGYWVKDGQVTEYKALGKDGAKGDKGDKGDKGEAGPKGDKGDKGEAGKYYVPNAQTGKFDLVENGKTTPTEISFLAPGTITAVKDADFLKLFNVKGAESDPVVISLTNSLKSLVFVPDFYYDGIQAFDFNTFAFKALTVAKVDANGDFATDKPTVGDDFVSSPDLAATYHLNPTNAKMSDEVAKYKFVAFNKDYTRASADVSSAFTMKSVDLKKAGYATVHAAYNGNVIKSIANDKQVTVLALQYTDDDATVTSDYAAVRANTYKNLVLNNPKYAPQADAVPSWLYKTAKDAIDNTETVKLAWNNDKGIDLREYVNTRYQFVKADGTVGEYSNWDENAAAGTVEKSGYKYTFELVGWHDGANKTSASAHAAIAEDGFTLRAQMPKEGKQQAYAFNKDKANNEQNQATIDREPLVRVILTDDVNKKVAAVGYIKVKIVAPEDVATDPVLFTHDVPVVNTDYTIACGDENVLDLKLKWFEIEEPIIAKLNMSKTDFEANYKLDGTVADASQFESNEDAANAVALDADKKVGVIAQTTADVEGTMTQVLKWTVKNQQAWAAFKEGKTTLSTYVRYKKTGTKGKYDYFYVKFTWTPNKINITPETAFGNANKIKGYWYAEDSSVAGSGYKDIHGNVEAVGTTNNTVTGSTTAEADDEYVFSIMTALEGNKLTVDKLAAPYDGLNANVAHKFAFVTGKGLYANQDGTKVYAEKSLTNEVATIDPVTGIVSYSKNETALQLLNAYDHSDLSKTVTAVVAVKATICGNIDVPVKNNRFNVKFLRPVDVKDAKATFTDAETNGSESALNLTFVDWRDHNFTDNVKTKGHNYWKYYGVKSIKLDIDNATSDLNGNMTQKLSEITSQVKFKYTEPTVAEIEAGKFGKIRYENNGLTVGEFHVNIPATITYDWGTIHLTVKCTVKKTQNNAKRH</sequence>
<dbReference type="RefSeq" id="WP_102188672.1">
    <property type="nucleotide sequence ID" value="NZ_PNGI01000018.1"/>
</dbReference>
<protein>
    <submittedName>
        <fullName evidence="3">Uncharacterized protein</fullName>
    </submittedName>
</protein>
<dbReference type="STRING" id="1122992.GCA_000455445_00466"/>
<dbReference type="PROSITE" id="PS51257">
    <property type="entry name" value="PROKAR_LIPOPROTEIN"/>
    <property type="match status" value="1"/>
</dbReference>
<gene>
    <name evidence="3" type="ORF">CJ232_08395</name>
</gene>
<comment type="caution">
    <text evidence="3">The sequence shown here is derived from an EMBL/GenBank/DDBJ whole genome shotgun (WGS) entry which is preliminary data.</text>
</comment>
<proteinExistence type="predicted"/>
<evidence type="ECO:0000256" key="2">
    <source>
        <dbReference type="SAM" id="MobiDB-lite"/>
    </source>
</evidence>
<feature type="coiled-coil region" evidence="1">
    <location>
        <begin position="25"/>
        <end position="52"/>
    </location>
</feature>
<reference evidence="3 4" key="1">
    <citation type="submission" date="2017-09" db="EMBL/GenBank/DDBJ databases">
        <title>Bacterial strain isolated from the female urinary microbiota.</title>
        <authorList>
            <person name="Thomas-White K."/>
            <person name="Kumar N."/>
            <person name="Forster S."/>
            <person name="Putonti C."/>
            <person name="Lawley T."/>
            <person name="Wolfe A.J."/>
        </authorList>
    </citation>
    <scope>NUCLEOTIDE SEQUENCE [LARGE SCALE GENOMIC DNA]</scope>
    <source>
        <strain evidence="3 4">UMB0818</strain>
    </source>
</reference>
<feature type="compositionally biased region" description="Basic and acidic residues" evidence="2">
    <location>
        <begin position="114"/>
        <end position="143"/>
    </location>
</feature>
<evidence type="ECO:0000313" key="3">
    <source>
        <dbReference type="EMBL" id="PMC08885.1"/>
    </source>
</evidence>
<dbReference type="Proteomes" id="UP000235661">
    <property type="component" value="Unassembled WGS sequence"/>
</dbReference>
<evidence type="ECO:0000313" key="4">
    <source>
        <dbReference type="Proteomes" id="UP000235661"/>
    </source>
</evidence>
<accession>A0A2N6Q4N2</accession>
<feature type="region of interest" description="Disordered" evidence="2">
    <location>
        <begin position="114"/>
        <end position="144"/>
    </location>
</feature>
<dbReference type="EMBL" id="PNGI01000018">
    <property type="protein sequence ID" value="PMC08885.1"/>
    <property type="molecule type" value="Genomic_DNA"/>
</dbReference>
<keyword evidence="1" id="KW-0175">Coiled coil</keyword>